<evidence type="ECO:0000256" key="1">
    <source>
        <dbReference type="SAM" id="Phobius"/>
    </source>
</evidence>
<keyword evidence="3" id="KW-0808">Transferase</keyword>
<keyword evidence="1" id="KW-0812">Transmembrane</keyword>
<keyword evidence="4" id="KW-1185">Reference proteome</keyword>
<dbReference type="Pfam" id="PF01757">
    <property type="entry name" value="Acyl_transf_3"/>
    <property type="match status" value="1"/>
</dbReference>
<evidence type="ECO:0000313" key="4">
    <source>
        <dbReference type="Proteomes" id="UP000320314"/>
    </source>
</evidence>
<feature type="transmembrane region" description="Helical" evidence="1">
    <location>
        <begin position="262"/>
        <end position="281"/>
    </location>
</feature>
<sequence>MIRAAAMVRSGMMRCVLRSAATHLACRNPRCCRQPTVLSRRCRPDLTAGMEPTRKPSAASAKHIHYRPAMDGLRGLACLIVLVGHSVMSNIPETHPFLRGVPKVGVWLFFALSAFLLTARLLETGISFRSIAYYACARFLRIIPLFAIAVAFYFAVGTLGIRNLNEAVEVLTFQKSAGHLWTIPVELGFYVVLPFLLLCTQWLSIGASIVVIALVYLAAFWAWPAWHTPENNLNIGWYLCAFIPSILAAMLVGSGRAIPDRWVGATLLAALLYILFVKIGLGGDALDDLMDKFYVFGIIFAGTVMAIYEGSGRWSRLFASRPLVVVGEASFSIYLFHWAFIHWTRALPSWIGLPVSIAVSIAVGYASCRFIEMPLYAMRKWRLPASGTLRRA</sequence>
<feature type="transmembrane region" description="Helical" evidence="1">
    <location>
        <begin position="72"/>
        <end position="92"/>
    </location>
</feature>
<dbReference type="EMBL" id="VHLH01000018">
    <property type="protein sequence ID" value="TPW27919.1"/>
    <property type="molecule type" value="Genomic_DNA"/>
</dbReference>
<dbReference type="InterPro" id="IPR050879">
    <property type="entry name" value="Acyltransferase_3"/>
</dbReference>
<organism evidence="3 4">
    <name type="scientific">Pararhizobium mangrovi</name>
    <dbReference type="NCBI Taxonomy" id="2590452"/>
    <lineage>
        <taxon>Bacteria</taxon>
        <taxon>Pseudomonadati</taxon>
        <taxon>Pseudomonadota</taxon>
        <taxon>Alphaproteobacteria</taxon>
        <taxon>Hyphomicrobiales</taxon>
        <taxon>Rhizobiaceae</taxon>
        <taxon>Rhizobium/Agrobacterium group</taxon>
        <taxon>Pararhizobium</taxon>
    </lineage>
</organism>
<comment type="caution">
    <text evidence="3">The sequence shown here is derived from an EMBL/GenBank/DDBJ whole genome shotgun (WGS) entry which is preliminary data.</text>
</comment>
<dbReference type="OrthoDB" id="9796461at2"/>
<feature type="transmembrane region" description="Helical" evidence="1">
    <location>
        <begin position="349"/>
        <end position="371"/>
    </location>
</feature>
<evidence type="ECO:0000313" key="3">
    <source>
        <dbReference type="EMBL" id="TPW27919.1"/>
    </source>
</evidence>
<feature type="transmembrane region" description="Helical" evidence="1">
    <location>
        <begin position="104"/>
        <end position="122"/>
    </location>
</feature>
<protein>
    <submittedName>
        <fullName evidence="3">Acyltransferase</fullName>
    </submittedName>
</protein>
<feature type="transmembrane region" description="Helical" evidence="1">
    <location>
        <begin position="142"/>
        <end position="161"/>
    </location>
</feature>
<keyword evidence="3" id="KW-0012">Acyltransferase</keyword>
<gene>
    <name evidence="3" type="ORF">FJU11_10265</name>
</gene>
<feature type="transmembrane region" description="Helical" evidence="1">
    <location>
        <begin position="293"/>
        <end position="311"/>
    </location>
</feature>
<feature type="transmembrane region" description="Helical" evidence="1">
    <location>
        <begin position="205"/>
        <end position="223"/>
    </location>
</feature>
<evidence type="ECO:0000259" key="2">
    <source>
        <dbReference type="Pfam" id="PF01757"/>
    </source>
</evidence>
<proteinExistence type="predicted"/>
<keyword evidence="1" id="KW-0472">Membrane</keyword>
<dbReference type="AlphaFoldDB" id="A0A506U5R4"/>
<accession>A0A506U5R4</accession>
<keyword evidence="1" id="KW-1133">Transmembrane helix</keyword>
<name>A0A506U5R4_9HYPH</name>
<feature type="transmembrane region" description="Helical" evidence="1">
    <location>
        <begin position="235"/>
        <end position="255"/>
    </location>
</feature>
<feature type="domain" description="Acyltransferase 3" evidence="2">
    <location>
        <begin position="69"/>
        <end position="365"/>
    </location>
</feature>
<dbReference type="InterPro" id="IPR002656">
    <property type="entry name" value="Acyl_transf_3_dom"/>
</dbReference>
<feature type="transmembrane region" description="Helical" evidence="1">
    <location>
        <begin position="181"/>
        <end position="198"/>
    </location>
</feature>
<feature type="transmembrane region" description="Helical" evidence="1">
    <location>
        <begin position="323"/>
        <end position="343"/>
    </location>
</feature>
<reference evidence="3 4" key="1">
    <citation type="submission" date="2019-06" db="EMBL/GenBank/DDBJ databases">
        <authorList>
            <person name="Li M."/>
        </authorList>
    </citation>
    <scope>NUCLEOTIDE SEQUENCE [LARGE SCALE GENOMIC DNA]</scope>
    <source>
        <strain evidence="3 4">BGMRC6574</strain>
    </source>
</reference>
<dbReference type="Proteomes" id="UP000320314">
    <property type="component" value="Unassembled WGS sequence"/>
</dbReference>
<dbReference type="PANTHER" id="PTHR23028">
    <property type="entry name" value="ACETYLTRANSFERASE"/>
    <property type="match status" value="1"/>
</dbReference>
<dbReference type="GO" id="GO:0016747">
    <property type="term" value="F:acyltransferase activity, transferring groups other than amino-acyl groups"/>
    <property type="evidence" value="ECO:0007669"/>
    <property type="project" value="InterPro"/>
</dbReference>